<evidence type="ECO:0000313" key="1">
    <source>
        <dbReference type="EMBL" id="ADP99387.1"/>
    </source>
</evidence>
<dbReference type="AlphaFoldDB" id="E4PGS8"/>
<dbReference type="EMBL" id="CP001978">
    <property type="protein sequence ID" value="ADP99387.1"/>
    <property type="molecule type" value="Genomic_DNA"/>
</dbReference>
<dbReference type="KEGG" id="mad:HP15_3623"/>
<gene>
    <name evidence="1" type="ordered locus">HP15_3623</name>
</gene>
<sequence>MGIINFIRIADIRTVGATNSLTYESINKEFFNGHH</sequence>
<evidence type="ECO:0000313" key="2">
    <source>
        <dbReference type="Proteomes" id="UP000007077"/>
    </source>
</evidence>
<organism evidence="1 2">
    <name type="scientific">Marinobacter adhaerens (strain DSM 23420 / HP15)</name>
    <dbReference type="NCBI Taxonomy" id="225937"/>
    <lineage>
        <taxon>Bacteria</taxon>
        <taxon>Pseudomonadati</taxon>
        <taxon>Pseudomonadota</taxon>
        <taxon>Gammaproteobacteria</taxon>
        <taxon>Pseudomonadales</taxon>
        <taxon>Marinobacteraceae</taxon>
        <taxon>Marinobacter</taxon>
    </lineage>
</organism>
<dbReference type="STRING" id="225937.HP15_3623"/>
<protein>
    <submittedName>
        <fullName evidence="1">Uncharacterized protein</fullName>
    </submittedName>
</protein>
<dbReference type="HOGENOM" id="CLU_3365779_0_0_6"/>
<dbReference type="Proteomes" id="UP000007077">
    <property type="component" value="Chromosome"/>
</dbReference>
<name>E4PGS8_MARAH</name>
<reference evidence="2" key="2">
    <citation type="submission" date="2010-02" db="EMBL/GenBank/DDBJ databases">
        <title>Complete genome sequence of Marinobacter adhaerens type strain (HP15).</title>
        <authorList>
            <person name="Gaerdes A.A.M."/>
            <person name="Kaeppel E."/>
            <person name="Shezad A."/>
            <person name="Seebah S."/>
            <person name="Teeling H."/>
            <person name="Yarza P."/>
            <person name="Gloeckner F.O."/>
            <person name="Ullrich M.S."/>
        </authorList>
    </citation>
    <scope>NUCLEOTIDE SEQUENCE [LARGE SCALE GENOMIC DNA]</scope>
    <source>
        <strain evidence="2">DSM 23420 / HP15</strain>
    </source>
</reference>
<reference evidence="1 2" key="1">
    <citation type="journal article" date="2010" name="Stand. Genomic Sci.">
        <title>Complete genome sequence of Marinobacter adhaerens type strain (HP15), a diatom-interacting marine microorganism.</title>
        <authorList>
            <person name="Gardes A."/>
            <person name="Kaeppel E."/>
            <person name="Shehzad A."/>
            <person name="Seebah S."/>
            <person name="Teeling H."/>
            <person name="Yarza P."/>
            <person name="Glockner F.O."/>
            <person name="Grossart H.P."/>
            <person name="Ullrich M.S."/>
        </authorList>
    </citation>
    <scope>NUCLEOTIDE SEQUENCE [LARGE SCALE GENOMIC DNA]</scope>
    <source>
        <strain evidence="2">DSM 23420 / HP15</strain>
    </source>
</reference>
<accession>E4PGS8</accession>
<proteinExistence type="predicted"/>